<dbReference type="InterPro" id="IPR004591">
    <property type="entry name" value="Rfa1"/>
</dbReference>
<evidence type="ECO:0000256" key="3">
    <source>
        <dbReference type="ARBA" id="ARBA00022705"/>
    </source>
</evidence>
<keyword evidence="7 11" id="KW-0238">DNA-binding</keyword>
<evidence type="ECO:0000256" key="4">
    <source>
        <dbReference type="ARBA" id="ARBA00022723"/>
    </source>
</evidence>
<evidence type="ECO:0000256" key="10">
    <source>
        <dbReference type="ARBA" id="ARBA00062035"/>
    </source>
</evidence>
<proteinExistence type="inferred from homology"/>
<evidence type="ECO:0000256" key="9">
    <source>
        <dbReference type="ARBA" id="ARBA00058595"/>
    </source>
</evidence>
<dbReference type="FunFam" id="2.40.50.140:FF:000090">
    <property type="entry name" value="Replication protein A subunit"/>
    <property type="match status" value="1"/>
</dbReference>
<evidence type="ECO:0000256" key="7">
    <source>
        <dbReference type="ARBA" id="ARBA00023125"/>
    </source>
</evidence>
<dbReference type="CDD" id="cd04475">
    <property type="entry name" value="RPA1_DBD_B"/>
    <property type="match status" value="1"/>
</dbReference>
<dbReference type="PANTHER" id="PTHR47165">
    <property type="entry name" value="OS03G0429900 PROTEIN"/>
    <property type="match status" value="1"/>
</dbReference>
<accession>A0A3P6RNZ3</accession>
<dbReference type="CDD" id="cd04474">
    <property type="entry name" value="RPA1_DBD_A"/>
    <property type="match status" value="1"/>
</dbReference>
<keyword evidence="4 11" id="KW-0479">Metal-binding</keyword>
<dbReference type="Proteomes" id="UP000271889">
    <property type="component" value="Unassembled WGS sequence"/>
</dbReference>
<evidence type="ECO:0000256" key="6">
    <source>
        <dbReference type="ARBA" id="ARBA00022833"/>
    </source>
</evidence>
<keyword evidence="6 11" id="KW-0862">Zinc</keyword>
<sequence length="622" mass="68706">MDEMKANHVTPERYRKYGTGGELRLSTGFFQLDVRMIVKLVKQLVASSTGYPACYRLRLSDGAFHYSGVFVSASLQKQCARDMLVGNAENGGEILAITKMHMDSKRWVGKKADGTFGKPMLVIRAYELLSRGHPILSPGASHDGDKNRFTRFSSTSIYSVPWSDLSLTDKGTAPSAPVTRQPKPLDEVTPISMLTPHVSKWVICGLCTSKDEMKSVRSRGGQGLMKVFSFELTDKDGVAIRITAFDEAAPTTFDISYYVSGCTVKQSNKRFDITGHNYELSVTANTKIVPCHVDIGKPQPALKICPLSNVQSHKDENVNVLAIVDQINPVLEFVSRQGRPCVKRDVDLIDQSGTIVRLTLWADQAKQFQDTALGQAISIKGALVKEWNGSFSLSLASASRILLGPQIDGVSALLDWYSTERATADVKNNGLAAIDGSNTFERDLCFIASAKAFALKNGNVSSKGRYLNFKAMITSVKTDTALYKGCSNEGCSKKVVQVGSGQYRCAKCDTSMPTFKWAYMAQVELTDLTGSIWATLFSNAATKLFGLEAQHLGEMKRDNDGYVDILNSMSFKYFNWRVSARSTTYNEENRVQYTVLTCDPVPYDNYIVHLNDSLIFLQELQC</sequence>
<dbReference type="GO" id="GO:0006260">
    <property type="term" value="P:DNA replication"/>
    <property type="evidence" value="ECO:0007669"/>
    <property type="project" value="UniProtKB-KW"/>
</dbReference>
<reference evidence="14 15" key="1">
    <citation type="submission" date="2018-11" db="EMBL/GenBank/DDBJ databases">
        <authorList>
            <consortium name="Pathogen Informatics"/>
        </authorList>
    </citation>
    <scope>NUCLEOTIDE SEQUENCE [LARGE SCALE GENOMIC DNA]</scope>
</reference>
<keyword evidence="15" id="KW-1185">Reference proteome</keyword>
<feature type="domain" description="Replication protein A OB" evidence="13">
    <location>
        <begin position="312"/>
        <end position="401"/>
    </location>
</feature>
<evidence type="ECO:0000256" key="2">
    <source>
        <dbReference type="ARBA" id="ARBA00005690"/>
    </source>
</evidence>
<evidence type="ECO:0000256" key="1">
    <source>
        <dbReference type="ARBA" id="ARBA00004123"/>
    </source>
</evidence>
<dbReference type="GO" id="GO:0005634">
    <property type="term" value="C:nucleus"/>
    <property type="evidence" value="ECO:0007669"/>
    <property type="project" value="UniProtKB-SubCell"/>
</dbReference>
<keyword evidence="5 11" id="KW-0863">Zinc-finger</keyword>
<dbReference type="InterPro" id="IPR013955">
    <property type="entry name" value="Rep_factor-A_C"/>
</dbReference>
<dbReference type="AlphaFoldDB" id="A0A3P6RNZ3"/>
<name>A0A3P6RNZ3_CYLGO</name>
<comment type="subunit">
    <text evidence="10 11">Component of the heterotrimeric canonical replication protein A complex (RPA).</text>
</comment>
<dbReference type="PANTHER" id="PTHR47165:SF4">
    <property type="entry name" value="OS03G0429900 PROTEIN"/>
    <property type="match status" value="1"/>
</dbReference>
<evidence type="ECO:0000313" key="15">
    <source>
        <dbReference type="Proteomes" id="UP000271889"/>
    </source>
</evidence>
<protein>
    <recommendedName>
        <fullName evidence="11">Replication protein A subunit</fullName>
    </recommendedName>
</protein>
<comment type="function">
    <text evidence="9 11">As part of the heterotrimeric replication protein A complex (RPA/RP-A), binds and stabilizes single-stranded DNA intermediates, that form during DNA replication or upon DNA stress. It prevents their reannealing and in parallel, recruits and activates different proteins and complexes involved in DNA metabolism. Thereby, it plays an essential role both in DNA replication and the cellular response to DNA damage.</text>
</comment>
<evidence type="ECO:0000256" key="5">
    <source>
        <dbReference type="ARBA" id="ARBA00022771"/>
    </source>
</evidence>
<dbReference type="Pfam" id="PF16900">
    <property type="entry name" value="REPA_OB_2"/>
    <property type="match status" value="1"/>
</dbReference>
<dbReference type="Gene3D" id="2.40.50.140">
    <property type="entry name" value="Nucleic acid-binding proteins"/>
    <property type="match status" value="3"/>
</dbReference>
<evidence type="ECO:0000256" key="8">
    <source>
        <dbReference type="ARBA" id="ARBA00023242"/>
    </source>
</evidence>
<dbReference type="GO" id="GO:0003677">
    <property type="term" value="F:DNA binding"/>
    <property type="evidence" value="ECO:0007669"/>
    <property type="project" value="UniProtKB-KW"/>
</dbReference>
<dbReference type="Pfam" id="PF08646">
    <property type="entry name" value="Rep_fac-A_C"/>
    <property type="match status" value="1"/>
</dbReference>
<comment type="subcellular location">
    <subcellularLocation>
        <location evidence="1 11">Nucleus</location>
    </subcellularLocation>
</comment>
<dbReference type="EMBL" id="UYRV01000253">
    <property type="protein sequence ID" value="VDK43638.1"/>
    <property type="molecule type" value="Genomic_DNA"/>
</dbReference>
<dbReference type="InterPro" id="IPR012340">
    <property type="entry name" value="NA-bd_OB-fold"/>
</dbReference>
<keyword evidence="8 11" id="KW-0539">Nucleus</keyword>
<evidence type="ECO:0000256" key="11">
    <source>
        <dbReference type="RuleBase" id="RU364130"/>
    </source>
</evidence>
<evidence type="ECO:0000259" key="13">
    <source>
        <dbReference type="Pfam" id="PF16900"/>
    </source>
</evidence>
<feature type="domain" description="Replication factor A C-terminal" evidence="12">
    <location>
        <begin position="466"/>
        <end position="608"/>
    </location>
</feature>
<dbReference type="GO" id="GO:0006310">
    <property type="term" value="P:DNA recombination"/>
    <property type="evidence" value="ECO:0007669"/>
    <property type="project" value="InterPro"/>
</dbReference>
<gene>
    <name evidence="14" type="ORF">CGOC_LOCUS199</name>
</gene>
<dbReference type="FunFam" id="2.40.50.140:FF:000041">
    <property type="entry name" value="Replication protein A subunit"/>
    <property type="match status" value="1"/>
</dbReference>
<dbReference type="OrthoDB" id="1751331at2759"/>
<dbReference type="SUPFAM" id="SSF50249">
    <property type="entry name" value="Nucleic acid-binding proteins"/>
    <property type="match status" value="3"/>
</dbReference>
<keyword evidence="3 11" id="KW-0235">DNA replication</keyword>
<dbReference type="NCBIfam" id="TIGR00617">
    <property type="entry name" value="rpa1"/>
    <property type="match status" value="1"/>
</dbReference>
<dbReference type="InterPro" id="IPR047192">
    <property type="entry name" value="Euk_RPA1_DBD_C"/>
</dbReference>
<dbReference type="CDD" id="cd04476">
    <property type="entry name" value="RPA1_DBD_C"/>
    <property type="match status" value="1"/>
</dbReference>
<organism evidence="14 15">
    <name type="scientific">Cylicostephanus goldi</name>
    <name type="common">Nematode worm</name>
    <dbReference type="NCBI Taxonomy" id="71465"/>
    <lineage>
        <taxon>Eukaryota</taxon>
        <taxon>Metazoa</taxon>
        <taxon>Ecdysozoa</taxon>
        <taxon>Nematoda</taxon>
        <taxon>Chromadorea</taxon>
        <taxon>Rhabditida</taxon>
        <taxon>Rhabditina</taxon>
        <taxon>Rhabditomorpha</taxon>
        <taxon>Strongyloidea</taxon>
        <taxon>Strongylidae</taxon>
        <taxon>Cylicostephanus</taxon>
    </lineage>
</organism>
<dbReference type="GO" id="GO:0008270">
    <property type="term" value="F:zinc ion binding"/>
    <property type="evidence" value="ECO:0007669"/>
    <property type="project" value="UniProtKB-KW"/>
</dbReference>
<dbReference type="InterPro" id="IPR031657">
    <property type="entry name" value="REPA_OB_2"/>
</dbReference>
<evidence type="ECO:0000259" key="12">
    <source>
        <dbReference type="Pfam" id="PF08646"/>
    </source>
</evidence>
<dbReference type="GO" id="GO:0006281">
    <property type="term" value="P:DNA repair"/>
    <property type="evidence" value="ECO:0007669"/>
    <property type="project" value="InterPro"/>
</dbReference>
<evidence type="ECO:0000313" key="14">
    <source>
        <dbReference type="EMBL" id="VDK43638.1"/>
    </source>
</evidence>
<comment type="similarity">
    <text evidence="2 11">Belongs to the replication factor A protein 1 family.</text>
</comment>